<keyword evidence="2" id="KW-1185">Reference proteome</keyword>
<name>A0A9N8VR06_FUNMO</name>
<comment type="caution">
    <text evidence="1">The sequence shown here is derived from an EMBL/GenBank/DDBJ whole genome shotgun (WGS) entry which is preliminary data.</text>
</comment>
<gene>
    <name evidence="1" type="ORF">FMOSSE_LOCUS1911</name>
</gene>
<sequence>MSKLESGEELSRVLIKSAPDNLREIRLVEMVSHRYGITFSLETLDAFLDNWRENLNVVKPWEVLFGGDV</sequence>
<proteinExistence type="predicted"/>
<organism evidence="1 2">
    <name type="scientific">Funneliformis mosseae</name>
    <name type="common">Endomycorrhizal fungus</name>
    <name type="synonym">Glomus mosseae</name>
    <dbReference type="NCBI Taxonomy" id="27381"/>
    <lineage>
        <taxon>Eukaryota</taxon>
        <taxon>Fungi</taxon>
        <taxon>Fungi incertae sedis</taxon>
        <taxon>Mucoromycota</taxon>
        <taxon>Glomeromycotina</taxon>
        <taxon>Glomeromycetes</taxon>
        <taxon>Glomerales</taxon>
        <taxon>Glomeraceae</taxon>
        <taxon>Funneliformis</taxon>
    </lineage>
</organism>
<reference evidence="1" key="1">
    <citation type="submission" date="2021-06" db="EMBL/GenBank/DDBJ databases">
        <authorList>
            <person name="Kallberg Y."/>
            <person name="Tangrot J."/>
            <person name="Rosling A."/>
        </authorList>
    </citation>
    <scope>NUCLEOTIDE SEQUENCE</scope>
    <source>
        <strain evidence="1">87-6 pot B 2015</strain>
    </source>
</reference>
<dbReference type="Proteomes" id="UP000789375">
    <property type="component" value="Unassembled WGS sequence"/>
</dbReference>
<evidence type="ECO:0000313" key="1">
    <source>
        <dbReference type="EMBL" id="CAG8458423.1"/>
    </source>
</evidence>
<evidence type="ECO:0000313" key="2">
    <source>
        <dbReference type="Proteomes" id="UP000789375"/>
    </source>
</evidence>
<dbReference type="EMBL" id="CAJVPP010000227">
    <property type="protein sequence ID" value="CAG8458423.1"/>
    <property type="molecule type" value="Genomic_DNA"/>
</dbReference>
<dbReference type="AlphaFoldDB" id="A0A9N8VR06"/>
<accession>A0A9N8VR06</accession>
<protein>
    <submittedName>
        <fullName evidence="1">6644_t:CDS:1</fullName>
    </submittedName>
</protein>